<keyword evidence="6" id="KW-0436">Ligase</keyword>
<evidence type="ECO:0000256" key="3">
    <source>
        <dbReference type="ARBA" id="ARBA00022962"/>
    </source>
</evidence>
<dbReference type="EMBL" id="UOEC01000094">
    <property type="protein sequence ID" value="VAV92021.1"/>
    <property type="molecule type" value="Genomic_DNA"/>
</dbReference>
<dbReference type="SUPFAM" id="SSF52317">
    <property type="entry name" value="Class I glutamine amidotransferase-like"/>
    <property type="match status" value="1"/>
</dbReference>
<evidence type="ECO:0000259" key="5">
    <source>
        <dbReference type="Pfam" id="PF07685"/>
    </source>
</evidence>
<evidence type="ECO:0000256" key="1">
    <source>
        <dbReference type="ARBA" id="ARBA00004953"/>
    </source>
</evidence>
<keyword evidence="2" id="KW-0169">Cobalamin biosynthesis</keyword>
<evidence type="ECO:0000256" key="2">
    <source>
        <dbReference type="ARBA" id="ARBA00022573"/>
    </source>
</evidence>
<dbReference type="PANTHER" id="PTHR21343:SF1">
    <property type="entry name" value="COBYRIC ACID SYNTHASE"/>
    <property type="match status" value="1"/>
</dbReference>
<dbReference type="InterPro" id="IPR027417">
    <property type="entry name" value="P-loop_NTPase"/>
</dbReference>
<dbReference type="InterPro" id="IPR029062">
    <property type="entry name" value="Class_I_gatase-like"/>
</dbReference>
<dbReference type="Gene3D" id="3.40.50.880">
    <property type="match status" value="1"/>
</dbReference>
<dbReference type="CDD" id="cd01750">
    <property type="entry name" value="GATase1_CobQ"/>
    <property type="match status" value="1"/>
</dbReference>
<feature type="domain" description="CobB/CobQ-like glutamine amidotransferase" evidence="5">
    <location>
        <begin position="255"/>
        <end position="436"/>
    </location>
</feature>
<name>A0A3B0RKH5_9ZZZZ</name>
<dbReference type="InterPro" id="IPR004459">
    <property type="entry name" value="CobQ_synth"/>
</dbReference>
<dbReference type="HAMAP" id="MF_00028">
    <property type="entry name" value="CobQ"/>
    <property type="match status" value="1"/>
</dbReference>
<evidence type="ECO:0000313" key="6">
    <source>
        <dbReference type="EMBL" id="VAV92021.1"/>
    </source>
</evidence>
<evidence type="ECO:0000259" key="4">
    <source>
        <dbReference type="Pfam" id="PF01656"/>
    </source>
</evidence>
<protein>
    <submittedName>
        <fullName evidence="6">Cobyric acid synthase</fullName>
        <ecNumber evidence="6">6.3.5.10</ecNumber>
    </submittedName>
</protein>
<dbReference type="InterPro" id="IPR033949">
    <property type="entry name" value="CobQ_GATase1"/>
</dbReference>
<sequence>MTSKAIMLQGTGSDVGKSLIAAGLCRAFTNQGLKVRPFKPQNMSNNAAVTADGGEIGRAQALQARAARVPASIHMNPVLLKPESTTGAQVIIQGKAEATLTARQYMKTRTDYLPRVLDSFNRLKADADLIIVEGAGSPAEINLRQGDIANMGFAHAADIPALLIGDIHRGGVIASIVGTYQLLSDKDAARLKGFIINNFHGSIELFDEGRMILEESTRTPCLGIVPHFADAAKLPAEDAVALENAATTGSGNFHICVLRLSRIANFDDLDPLKLEKGITLEIIQPGSPIPARTDLIIIPGSKATIADLKYLRQQGWDIDILAHVRRGGRVLGLCGGYQMLGKTIADPDGIEGPPETIDGLGLLDVTTILNRNKTLSNVSGQHCQTGAALSGYEIHIGKTTGPDCTKPFARINGKDEGATSGNIAGTYLHGCFTGDEFRKAFLKILGVATTNIAYDETIDQTLDGLAKHLQQNLDLEKILELATP</sequence>
<feature type="domain" description="CobQ/CobB/MinD/ParA nucleotide binding" evidence="4">
    <location>
        <begin position="6"/>
        <end position="238"/>
    </location>
</feature>
<dbReference type="PANTHER" id="PTHR21343">
    <property type="entry name" value="DETHIOBIOTIN SYNTHETASE"/>
    <property type="match status" value="1"/>
</dbReference>
<dbReference type="AlphaFoldDB" id="A0A3B0RKH5"/>
<dbReference type="PROSITE" id="PS51274">
    <property type="entry name" value="GATASE_COBBQ"/>
    <property type="match status" value="1"/>
</dbReference>
<dbReference type="GO" id="GO:0051921">
    <property type="term" value="F:adenosylcobyric acid synthase (glutamine-hydrolyzing) activity"/>
    <property type="evidence" value="ECO:0007669"/>
    <property type="project" value="UniProtKB-EC"/>
</dbReference>
<dbReference type="NCBIfam" id="NF001989">
    <property type="entry name" value="PRK00784.1"/>
    <property type="match status" value="1"/>
</dbReference>
<keyword evidence="3" id="KW-0315">Glutamine amidotransferase</keyword>
<dbReference type="InterPro" id="IPR002586">
    <property type="entry name" value="CobQ/CobB/MinD/ParA_Nub-bd_dom"/>
</dbReference>
<organism evidence="6">
    <name type="scientific">hydrothermal vent metagenome</name>
    <dbReference type="NCBI Taxonomy" id="652676"/>
    <lineage>
        <taxon>unclassified sequences</taxon>
        <taxon>metagenomes</taxon>
        <taxon>ecological metagenomes</taxon>
    </lineage>
</organism>
<dbReference type="Pfam" id="PF01656">
    <property type="entry name" value="CbiA"/>
    <property type="match status" value="1"/>
</dbReference>
<dbReference type="InterPro" id="IPR011698">
    <property type="entry name" value="GATase_3"/>
</dbReference>
<dbReference type="SUPFAM" id="SSF52540">
    <property type="entry name" value="P-loop containing nucleoside triphosphate hydrolases"/>
    <property type="match status" value="1"/>
</dbReference>
<dbReference type="Gene3D" id="3.40.50.300">
    <property type="entry name" value="P-loop containing nucleotide triphosphate hydrolases"/>
    <property type="match status" value="1"/>
</dbReference>
<dbReference type="UniPathway" id="UPA00148"/>
<dbReference type="NCBIfam" id="TIGR00313">
    <property type="entry name" value="cobQ"/>
    <property type="match status" value="1"/>
</dbReference>
<gene>
    <name evidence="6" type="ORF">MNBD_ALPHA08-1238</name>
</gene>
<dbReference type="EC" id="6.3.5.10" evidence="6"/>
<proteinExistence type="inferred from homology"/>
<accession>A0A3B0RKH5</accession>
<comment type="pathway">
    <text evidence="1">Cofactor biosynthesis; adenosylcobalamin biosynthesis.</text>
</comment>
<dbReference type="GO" id="GO:0009236">
    <property type="term" value="P:cobalamin biosynthetic process"/>
    <property type="evidence" value="ECO:0007669"/>
    <property type="project" value="UniProtKB-UniPathway"/>
</dbReference>
<dbReference type="Pfam" id="PF07685">
    <property type="entry name" value="GATase_3"/>
    <property type="match status" value="1"/>
</dbReference>
<reference evidence="6" key="1">
    <citation type="submission" date="2018-06" db="EMBL/GenBank/DDBJ databases">
        <authorList>
            <person name="Zhirakovskaya E."/>
        </authorList>
    </citation>
    <scope>NUCLEOTIDE SEQUENCE</scope>
</reference>